<feature type="transmembrane region" description="Helical" evidence="1">
    <location>
        <begin position="39"/>
        <end position="58"/>
    </location>
</feature>
<reference evidence="4 5" key="1">
    <citation type="submission" date="2016-08" db="EMBL/GenBank/DDBJ databases">
        <title>Genome sequencing of Paenibacillus sp. TI45-13ar, isolated from Korean traditional nuruk.</title>
        <authorList>
            <person name="Kim S.-J."/>
        </authorList>
    </citation>
    <scope>NUCLEOTIDE SEQUENCE [LARGE SCALE GENOMIC DNA]</scope>
    <source>
        <strain evidence="4 5">TI45-13ar</strain>
    </source>
</reference>
<dbReference type="PROSITE" id="PS50887">
    <property type="entry name" value="GGDEF"/>
    <property type="match status" value="1"/>
</dbReference>
<dbReference type="AlphaFoldDB" id="A0A1E3L430"/>
<evidence type="ECO:0000313" key="4">
    <source>
        <dbReference type="EMBL" id="ODP28434.1"/>
    </source>
</evidence>
<dbReference type="InterPro" id="IPR035965">
    <property type="entry name" value="PAS-like_dom_sf"/>
</dbReference>
<dbReference type="Pfam" id="PF00990">
    <property type="entry name" value="GGDEF"/>
    <property type="match status" value="1"/>
</dbReference>
<dbReference type="CDD" id="cd01948">
    <property type="entry name" value="EAL"/>
    <property type="match status" value="1"/>
</dbReference>
<feature type="transmembrane region" description="Helical" evidence="1">
    <location>
        <begin position="181"/>
        <end position="201"/>
    </location>
</feature>
<feature type="transmembrane region" description="Helical" evidence="1">
    <location>
        <begin position="98"/>
        <end position="119"/>
    </location>
</feature>
<dbReference type="NCBIfam" id="TIGR00229">
    <property type="entry name" value="sensory_box"/>
    <property type="match status" value="1"/>
</dbReference>
<dbReference type="PANTHER" id="PTHR44757">
    <property type="entry name" value="DIGUANYLATE CYCLASE DGCP"/>
    <property type="match status" value="1"/>
</dbReference>
<organism evidence="4 5">
    <name type="scientific">Paenibacillus nuruki</name>
    <dbReference type="NCBI Taxonomy" id="1886670"/>
    <lineage>
        <taxon>Bacteria</taxon>
        <taxon>Bacillati</taxon>
        <taxon>Bacillota</taxon>
        <taxon>Bacilli</taxon>
        <taxon>Bacillales</taxon>
        <taxon>Paenibacillaceae</taxon>
        <taxon>Paenibacillus</taxon>
    </lineage>
</organism>
<feature type="transmembrane region" description="Helical" evidence="1">
    <location>
        <begin position="207"/>
        <end position="228"/>
    </location>
</feature>
<keyword evidence="1" id="KW-0472">Membrane</keyword>
<dbReference type="InterPro" id="IPR001633">
    <property type="entry name" value="EAL_dom"/>
</dbReference>
<gene>
    <name evidence="4" type="ORF">PTI45_02184</name>
</gene>
<dbReference type="SUPFAM" id="SSF55785">
    <property type="entry name" value="PYP-like sensor domain (PAS domain)"/>
    <property type="match status" value="1"/>
</dbReference>
<dbReference type="NCBIfam" id="TIGR00254">
    <property type="entry name" value="GGDEF"/>
    <property type="match status" value="1"/>
</dbReference>
<dbReference type="InterPro" id="IPR029787">
    <property type="entry name" value="Nucleotide_cyclase"/>
</dbReference>
<keyword evidence="1" id="KW-1133">Transmembrane helix</keyword>
<evidence type="ECO:0000259" key="2">
    <source>
        <dbReference type="PROSITE" id="PS50883"/>
    </source>
</evidence>
<dbReference type="Gene3D" id="3.30.450.20">
    <property type="entry name" value="PAS domain"/>
    <property type="match status" value="1"/>
</dbReference>
<dbReference type="Gene3D" id="3.30.70.270">
    <property type="match status" value="1"/>
</dbReference>
<dbReference type="InterPro" id="IPR000160">
    <property type="entry name" value="GGDEF_dom"/>
</dbReference>
<dbReference type="InterPro" id="IPR043128">
    <property type="entry name" value="Rev_trsase/Diguanyl_cyclase"/>
</dbReference>
<protein>
    <submittedName>
        <fullName evidence="4">Putative signaling protein</fullName>
    </submittedName>
</protein>
<dbReference type="SMART" id="SM00052">
    <property type="entry name" value="EAL"/>
    <property type="match status" value="1"/>
</dbReference>
<dbReference type="Pfam" id="PF00563">
    <property type="entry name" value="EAL"/>
    <property type="match status" value="1"/>
</dbReference>
<dbReference type="InterPro" id="IPR052155">
    <property type="entry name" value="Biofilm_reg_signaling"/>
</dbReference>
<feature type="domain" description="EAL" evidence="2">
    <location>
        <begin position="537"/>
        <end position="791"/>
    </location>
</feature>
<dbReference type="Proteomes" id="UP000094578">
    <property type="component" value="Unassembled WGS sequence"/>
</dbReference>
<dbReference type="FunFam" id="3.30.70.270:FF:000001">
    <property type="entry name" value="Diguanylate cyclase domain protein"/>
    <property type="match status" value="1"/>
</dbReference>
<comment type="caution">
    <text evidence="4">The sequence shown here is derived from an EMBL/GenBank/DDBJ whole genome shotgun (WGS) entry which is preliminary data.</text>
</comment>
<feature type="transmembrane region" description="Helical" evidence="1">
    <location>
        <begin position="6"/>
        <end position="27"/>
    </location>
</feature>
<keyword evidence="1" id="KW-0812">Transmembrane</keyword>
<dbReference type="EMBL" id="MDER01000038">
    <property type="protein sequence ID" value="ODP28434.1"/>
    <property type="molecule type" value="Genomic_DNA"/>
</dbReference>
<accession>A0A1E3L430</accession>
<dbReference type="SUPFAM" id="SSF141868">
    <property type="entry name" value="EAL domain-like"/>
    <property type="match status" value="1"/>
</dbReference>
<name>A0A1E3L430_9BACL</name>
<feature type="transmembrane region" description="Helical" evidence="1">
    <location>
        <begin position="64"/>
        <end position="86"/>
    </location>
</feature>
<evidence type="ECO:0000256" key="1">
    <source>
        <dbReference type="SAM" id="Phobius"/>
    </source>
</evidence>
<keyword evidence="5" id="KW-1185">Reference proteome</keyword>
<feature type="transmembrane region" description="Helical" evidence="1">
    <location>
        <begin position="139"/>
        <end position="160"/>
    </location>
</feature>
<dbReference type="PROSITE" id="PS50883">
    <property type="entry name" value="EAL"/>
    <property type="match status" value="1"/>
</dbReference>
<sequence>MFIFLISLVSLFLPFLFLTTLAINVILRNPKHSLHRLTMLVMFTLGLIFLSDFLMHTLEFQYGQMIFSFLGYNLSFLAMTLLIYFFANLSRLLIPKYIVHLLACIPLIGIPLLNGYPYLFNISITQSEYWRVEERTLSFDLMFIIIALYSLTTLITFVVLSYRKMNGSLLYQREKRMMATIIRGSIVAAIWLVVTFVYTSFCGEISFFPIASLPAYAGMILAITLHIAMHKYNFLAAAERRYKLLFTLSSSGIALMNRDGIAVEANPAFRLLTAVSESQGEIDILAMIQHEDKDNYRDRLKKAFENRTILQNSQVQIRNLTGMSYIVEVNNDFLEIDGELYCYLLVRDITAQQLNEAQLIELAYNDPLTGLANRFQFNRKLWMAVDNINQQSNKVVVMQIDLDHFKWINDTMGHSAGDILLRHVAQLLQQYVPAHAVVARMGGDEFSIMIELAPDEGEEIAIGIANQILHAFEEQVVIVGKYYRVSCSIGICISPDDGEDSETLLRHADTAMYVAKRSGRNQYHLFTKQLKRLAEKHLLLQQGLENALHRGEFSLVYQPQVNSHTQQVFGVEALLRWSSPDLGIVSPVDFIPIAEQNGAIRQIGEWVMKEAAQQAALWIKEGHTDLQMSVNVSASQLSDPNFAKKVECILKETGLPAHLLCLEFTESEAIREEDQILKVCKSLVDMGIALAVDDFGTGYSSMRTITRFPFQFIKIDRSLIHDIGTNPRNVAVVRSVIELAQQLNMNVIAEGAEVEEQVELLSQLGCFQIQGYYYGKPMRAKDIERKLYRDLEENTRINQAL</sequence>
<dbReference type="CDD" id="cd01949">
    <property type="entry name" value="GGDEF"/>
    <property type="match status" value="1"/>
</dbReference>
<dbReference type="SMART" id="SM00267">
    <property type="entry name" value="GGDEF"/>
    <property type="match status" value="1"/>
</dbReference>
<dbReference type="InterPro" id="IPR035919">
    <property type="entry name" value="EAL_sf"/>
</dbReference>
<dbReference type="SUPFAM" id="SSF55073">
    <property type="entry name" value="Nucleotide cyclase"/>
    <property type="match status" value="1"/>
</dbReference>
<proteinExistence type="predicted"/>
<dbReference type="PANTHER" id="PTHR44757:SF2">
    <property type="entry name" value="BIOFILM ARCHITECTURE MAINTENANCE PROTEIN MBAA"/>
    <property type="match status" value="1"/>
</dbReference>
<dbReference type="STRING" id="1886670.PTI45_02184"/>
<feature type="domain" description="GGDEF" evidence="3">
    <location>
        <begin position="393"/>
        <end position="528"/>
    </location>
</feature>
<evidence type="ECO:0000259" key="3">
    <source>
        <dbReference type="PROSITE" id="PS50887"/>
    </source>
</evidence>
<dbReference type="InterPro" id="IPR000014">
    <property type="entry name" value="PAS"/>
</dbReference>
<dbReference type="Gene3D" id="3.20.20.450">
    <property type="entry name" value="EAL domain"/>
    <property type="match status" value="1"/>
</dbReference>
<evidence type="ECO:0000313" key="5">
    <source>
        <dbReference type="Proteomes" id="UP000094578"/>
    </source>
</evidence>